<dbReference type="Proteomes" id="UP000515861">
    <property type="component" value="Chromosome"/>
</dbReference>
<keyword evidence="3" id="KW-1185">Reference proteome</keyword>
<organism evidence="2 3">
    <name type="scientific">Sphingomonas sabuli</name>
    <dbReference type="NCBI Taxonomy" id="2764186"/>
    <lineage>
        <taxon>Bacteria</taxon>
        <taxon>Pseudomonadati</taxon>
        <taxon>Pseudomonadota</taxon>
        <taxon>Alphaproteobacteria</taxon>
        <taxon>Sphingomonadales</taxon>
        <taxon>Sphingomonadaceae</taxon>
        <taxon>Sphingomonas</taxon>
    </lineage>
</organism>
<evidence type="ECO:0000313" key="3">
    <source>
        <dbReference type="Proteomes" id="UP000515861"/>
    </source>
</evidence>
<feature type="chain" id="PRO_5028954110" description="Surface antigen" evidence="1">
    <location>
        <begin position="25"/>
        <end position="174"/>
    </location>
</feature>
<sequence length="174" mass="17752">MTRLIIAAALLMSAPAVPFVPASAAVAAQQPAPQQCEQSEAKKAKRSMFGSLLGSVANNVLGSIGGNAGTVVSMVLPAASYLTDELLAMLDCKEQQQAAKATDDAIRGGVGAESSWQSGTRANVHGSSKVTAKEELADGSSCLTVTDVVIVDGEETVVPKKMCRGKGASGYARV</sequence>
<accession>A0A7G9L4T7</accession>
<keyword evidence="1" id="KW-0732">Signal</keyword>
<dbReference type="EMBL" id="CP060697">
    <property type="protein sequence ID" value="QNM83636.1"/>
    <property type="molecule type" value="Genomic_DNA"/>
</dbReference>
<dbReference type="AlphaFoldDB" id="A0A7G9L4T7"/>
<protein>
    <recommendedName>
        <fullName evidence="4">Surface antigen</fullName>
    </recommendedName>
</protein>
<name>A0A7G9L4T7_9SPHN</name>
<evidence type="ECO:0008006" key="4">
    <source>
        <dbReference type="Google" id="ProtNLM"/>
    </source>
</evidence>
<evidence type="ECO:0000256" key="1">
    <source>
        <dbReference type="SAM" id="SignalP"/>
    </source>
</evidence>
<evidence type="ECO:0000313" key="2">
    <source>
        <dbReference type="EMBL" id="QNM83636.1"/>
    </source>
</evidence>
<feature type="signal peptide" evidence="1">
    <location>
        <begin position="1"/>
        <end position="24"/>
    </location>
</feature>
<dbReference type="KEGG" id="ssau:H8M03_04740"/>
<proteinExistence type="predicted"/>
<gene>
    <name evidence="2" type="ORF">H8M03_04740</name>
</gene>
<dbReference type="RefSeq" id="WP_187480591.1">
    <property type="nucleotide sequence ID" value="NZ_CP060697.1"/>
</dbReference>
<reference evidence="2 3" key="1">
    <citation type="submission" date="2020-08" db="EMBL/GenBank/DDBJ databases">
        <title>Sphingomonas sp. sand1-3 16S ribosomal RNA gene Genome sequencing and assembly.</title>
        <authorList>
            <person name="Kang M."/>
        </authorList>
    </citation>
    <scope>NUCLEOTIDE SEQUENCE [LARGE SCALE GENOMIC DNA]</scope>
    <source>
        <strain evidence="3">sand1-3</strain>
    </source>
</reference>